<reference evidence="5" key="1">
    <citation type="submission" date="2020-03" db="EMBL/GenBank/DDBJ databases">
        <authorList>
            <person name="Weist P."/>
        </authorList>
    </citation>
    <scope>NUCLEOTIDE SEQUENCE</scope>
</reference>
<dbReference type="InterPro" id="IPR035234">
    <property type="entry name" value="IgGFc-bd_N"/>
</dbReference>
<name>A0A9N7VD64_PLEPL</name>
<gene>
    <name evidence="5" type="ORF">PLEPLA_LOCUS33975</name>
</gene>
<dbReference type="Pfam" id="PF08742">
    <property type="entry name" value="C8"/>
    <property type="match status" value="5"/>
</dbReference>
<keyword evidence="3" id="KW-0325">Glycoprotein</keyword>
<dbReference type="InterPro" id="IPR025615">
    <property type="entry name" value="TILa_dom"/>
</dbReference>
<dbReference type="Proteomes" id="UP001153269">
    <property type="component" value="Unassembled WGS sequence"/>
</dbReference>
<keyword evidence="6" id="KW-1185">Reference proteome</keyword>
<protein>
    <recommendedName>
        <fullName evidence="4">VWFD domain-containing protein</fullName>
    </recommendedName>
</protein>
<dbReference type="Gene3D" id="2.10.25.10">
    <property type="entry name" value="Laminin"/>
    <property type="match status" value="5"/>
</dbReference>
<dbReference type="InterPro" id="IPR036084">
    <property type="entry name" value="Ser_inhib-like_sf"/>
</dbReference>
<proteinExistence type="predicted"/>
<feature type="domain" description="VWFD" evidence="4">
    <location>
        <begin position="1673"/>
        <end position="1852"/>
    </location>
</feature>
<dbReference type="Pfam" id="PF12714">
    <property type="entry name" value="TILa"/>
    <property type="match status" value="2"/>
</dbReference>
<dbReference type="PANTHER" id="PTHR11339:SF374">
    <property type="entry name" value="ZONADHESIN"/>
    <property type="match status" value="1"/>
</dbReference>
<dbReference type="SMART" id="SM00832">
    <property type="entry name" value="C8"/>
    <property type="match status" value="5"/>
</dbReference>
<sequence length="2444" mass="266616">MPLPNTLPRISISPSCHLPSLLSWSTTAMEITNILMCLAATLLAVCHGCSTGKEFITTFFPNYLREWKHELHVVVTTQGSEANVHIQVASVGFSKRLTLPASTSLWVPLPIGSKLQKQFHNENSAVRISSSAEISVVSFNHGDYTGDSTMVSPREELGTNYFVFTPSAKSPVGMDKLLAIVNGDSHNQITIIPGGDVKFRDKTNWRKKKAVTITLKPYASYLVQSGRSLTGTQIQSQQPVAVLAGHQCLTMSQRCDHVYEQLPPVASLGKEYVVPVSNSKAKNLAVIVAAEDNTEVTVQGRQHFTKKLRKLRNAGDVTLEKFTSEHPLSVKSDKKVMVLLLSDNVPSDPLLIRLIPTHRLGTDWAVETEDGIPSTVAIISEREGSGSVKVCVRGRCSSPKWRHFLNHQHWVWSNVDVGDKQSHVTVKGDAQMAVYVYGGKHRRSYGTAGICSEGAPPPTPPKDPCEDVKCRVKERCVNGECVHVSTATCHAVGDPHYLTFDGQRYNFQGTCTYIMAEVTKTAADLVPFTVMTKNDHRGRRTVSFVRTVTVSFHQQTVIIGKHRGRAQVNEELQNLPISLLGGLVTVKQSGIYAVLSTDFGLTVKYDWNMRLYITVPSSYYQHLGGLCGNYNGDRKDDLPEGSSLPAVLKMIQQWKVKDSDKFCQDNCIGSCPHCSTKDQAHYSQNKFCGILNKKTGPFSACHKQVDPNLYLDNCVYDVCVNKGARQVLCDNLKSYTDTCLTEGAQVSPEWRMVAKCPLPCPKGSHYEACGSACPATCVSLNSEEQCKALCVEGCQCNKGLVLSGNRCVPKSSCGCQYQGKYIPSDTTFWGDNTCTTRCKCHNGKAKCTSSTCKKNEACVVKGGVRDCYSTSYETCKATGDPHYRTFDNRRFDFQGTCTYILSQLTKGSDPDLVPFQVLVRNGNRGRNKAVSFTKSVSLHVFGNFNISMSRANPRKILVNSQSVNLPYSMEDGKLSVFRRGYFAIVTTYFGLTLKFNWNSHVSLTLPGSYSAATSGLCGNYNGKGDDDLMKPDGTQAEQMHAFGHSWKIGEDPGCTSDCPDGKCPECEPALLQRYKQGRYCGVIASKKGPFRHCHGKLDPTPFLTDCVFDLCMYQGHASSLCDSLSAFSTACQDAGATVESWRTEQFCPPTCDADSHYETCAPPCQLTCSGLGPPEGCDDSAPCTEGCVCDDGFMLSHDKCVPLAECGCLYEGQYYQSGQVFYPGESCKTRCVCSDSGEVECDPEFQCSVNEKCVVKDGFASCYPKGVGSCSVSGVRTVRSFDGQAYPLWGNCVFKLSEVKETEGGLTTFSVLVEQQTDKGGSVSRSVELKVYNIEITMETGVQWEVKVNDVRVPLPVSLVDGKVRAYQNGISIIIETDFDLKLTYDCMAGVFLQIPSTYHSSPLGLCGNYNGKVSDDLGSAKKKPADMVADWVEMSDQTSCETGCGASSCPGPDDKKVPEAKKACDIIKTEKGPFAGCHSTVTPTPDYDACVREMSTGEGGTHILCRHIQSYVTACQLAGAKISEWRSKDFCSVTCPTRSHYELCSSSCSSTCFSLEQPEPCPVCQEGCQCDEGLMSDGVRCVPVEECGCVVDGLYYQSAISKYQDDCSVLCVCQSGQFSCNSTNCQEGKECRNVNGAIGCYPTDPCAEIKCRVKEHCEVSEGEAGCMPDFKASCSAFGDPHYITFDGWSYSFQGTCTYVLVNTTGLDPSLPEVTVTTKNELRGNSEFSYVRLLTVEMMGHIISIPVNKKGNMLVDGIKTELPVILEGGRLSIIQSGIRGIIQSDIGVEVTFDWSTFIMVSLSSSYYGNVVGLCGNFNGKKDDELTAAGVTAVNVTDWAKKLSVADGDPFCYHYCEGVCPQCSKKDRVRFTGPKYCGILSDKQGPFSGCHSKVPVAEFVSDCLYDVCVNKGRPEVLCNALNGYSTECQEAGASIKQWRELASCSVKCPAHSHYEVCGSACPASCGPQPVVCPAKCVEGCSCDPGYVRSGTKCVVKETGCGCNHRDKYYQPGEVFWADSQCEERCVCDEATQKVQCKKTTCPSGETCGIVEGVQGCYPVSLKTCTAHGDQHFITFDGRTFDFQGNCVFKLARVCGDTKGLQKFEVNLENNNRGRKRASYAKVVTVKVYGVTYKLSHDRPGGVLVDGIEQSLPFSLNQSLIQVYHRYRHAVIETDFLKVSFDFASAVRVELASSYQGATCGLCGNSNNDPADDLMLPSGKMASNANKFGVSQWLADVEGCSLECEDCAYPFAADYEPPSYTSDCKVITAKDGPLADCVGRIDSRQFHDDCIRDMVFNNGKEGSACDIISDYVEECQRKGGSVKPWRTKKLCRMQCPDNSKYSVTAPGCLVSCSSQSSPPKCTAKPSEGCVCNPGFLLSQDLCVPRAKCGCFFDGQYVVSGLTFYADSDCQRQCVCQGGAVTCKNKPCKKKRKCEVRKGVRSCEKDG</sequence>
<accession>A0A9N7VD64</accession>
<dbReference type="FunFam" id="2.10.25.10:FF:000055">
    <property type="entry name" value="alpha-tectorin isoform X1"/>
    <property type="match status" value="4"/>
</dbReference>
<dbReference type="Pfam" id="PF17517">
    <property type="entry name" value="IgGFc_binding"/>
    <property type="match status" value="1"/>
</dbReference>
<organism evidence="5 6">
    <name type="scientific">Pleuronectes platessa</name>
    <name type="common">European plaice</name>
    <dbReference type="NCBI Taxonomy" id="8262"/>
    <lineage>
        <taxon>Eukaryota</taxon>
        <taxon>Metazoa</taxon>
        <taxon>Chordata</taxon>
        <taxon>Craniata</taxon>
        <taxon>Vertebrata</taxon>
        <taxon>Euteleostomi</taxon>
        <taxon>Actinopterygii</taxon>
        <taxon>Neopterygii</taxon>
        <taxon>Teleostei</taxon>
        <taxon>Neoteleostei</taxon>
        <taxon>Acanthomorphata</taxon>
        <taxon>Carangaria</taxon>
        <taxon>Pleuronectiformes</taxon>
        <taxon>Pleuronectoidei</taxon>
        <taxon>Pleuronectidae</taxon>
        <taxon>Pleuronectes</taxon>
    </lineage>
</organism>
<evidence type="ECO:0000259" key="4">
    <source>
        <dbReference type="PROSITE" id="PS51233"/>
    </source>
</evidence>
<dbReference type="SUPFAM" id="SSF57567">
    <property type="entry name" value="Serine protease inhibitors"/>
    <property type="match status" value="5"/>
</dbReference>
<dbReference type="PROSITE" id="PS51233">
    <property type="entry name" value="VWFD"/>
    <property type="match status" value="5"/>
</dbReference>
<dbReference type="SMART" id="SM00216">
    <property type="entry name" value="VWD"/>
    <property type="match status" value="5"/>
</dbReference>
<dbReference type="InterPro" id="IPR050780">
    <property type="entry name" value="Mucin_vWF_Thrombospondin_sf"/>
</dbReference>
<dbReference type="SMART" id="SM00215">
    <property type="entry name" value="VWC_out"/>
    <property type="match status" value="5"/>
</dbReference>
<dbReference type="Pfam" id="PF00094">
    <property type="entry name" value="VWD"/>
    <property type="match status" value="5"/>
</dbReference>
<evidence type="ECO:0000313" key="6">
    <source>
        <dbReference type="Proteomes" id="UP001153269"/>
    </source>
</evidence>
<dbReference type="CDD" id="cd19941">
    <property type="entry name" value="TIL"/>
    <property type="match status" value="5"/>
</dbReference>
<evidence type="ECO:0000313" key="5">
    <source>
        <dbReference type="EMBL" id="CAB1446239.1"/>
    </source>
</evidence>
<dbReference type="Pfam" id="PF01826">
    <property type="entry name" value="TIL"/>
    <property type="match status" value="5"/>
</dbReference>
<dbReference type="InterPro" id="IPR001007">
    <property type="entry name" value="VWF_dom"/>
</dbReference>
<evidence type="ECO:0000256" key="1">
    <source>
        <dbReference type="ARBA" id="ARBA00022737"/>
    </source>
</evidence>
<feature type="domain" description="VWFD" evidence="4">
    <location>
        <begin position="873"/>
        <end position="1055"/>
    </location>
</feature>
<evidence type="ECO:0000256" key="2">
    <source>
        <dbReference type="ARBA" id="ARBA00023157"/>
    </source>
</evidence>
<comment type="caution">
    <text evidence="5">The sequence shown here is derived from an EMBL/GenBank/DDBJ whole genome shotgun (WGS) entry which is preliminary data.</text>
</comment>
<keyword evidence="1" id="KW-0677">Repeat</keyword>
<dbReference type="InterPro" id="IPR001846">
    <property type="entry name" value="VWF_type-D"/>
</dbReference>
<dbReference type="InterPro" id="IPR014853">
    <property type="entry name" value="VWF/SSPO/ZAN-like_Cys-rich_dom"/>
</dbReference>
<keyword evidence="2" id="KW-1015">Disulfide bond</keyword>
<feature type="domain" description="VWFD" evidence="4">
    <location>
        <begin position="1268"/>
        <end position="1442"/>
    </location>
</feature>
<evidence type="ECO:0000256" key="3">
    <source>
        <dbReference type="ARBA" id="ARBA00023180"/>
    </source>
</evidence>
<dbReference type="InterPro" id="IPR002919">
    <property type="entry name" value="TIL_dom"/>
</dbReference>
<dbReference type="GO" id="GO:0005615">
    <property type="term" value="C:extracellular space"/>
    <property type="evidence" value="ECO:0007669"/>
    <property type="project" value="TreeGrafter"/>
</dbReference>
<feature type="domain" description="VWFD" evidence="4">
    <location>
        <begin position="2061"/>
        <end position="2239"/>
    </location>
</feature>
<dbReference type="GO" id="GO:0031012">
    <property type="term" value="C:extracellular matrix"/>
    <property type="evidence" value="ECO:0007669"/>
    <property type="project" value="TreeGrafter"/>
</dbReference>
<dbReference type="PANTHER" id="PTHR11339">
    <property type="entry name" value="EXTRACELLULAR MATRIX GLYCOPROTEIN RELATED"/>
    <property type="match status" value="1"/>
</dbReference>
<feature type="domain" description="VWFD" evidence="4">
    <location>
        <begin position="487"/>
        <end position="664"/>
    </location>
</feature>
<dbReference type="EMBL" id="CADEAL010003910">
    <property type="protein sequence ID" value="CAB1446239.1"/>
    <property type="molecule type" value="Genomic_DNA"/>
</dbReference>